<dbReference type="AlphaFoldDB" id="A0A4R5TWZ5"/>
<keyword evidence="6 9" id="KW-1133">Transmembrane helix</keyword>
<comment type="subunit">
    <text evidence="9">Component of the Sec protein translocase complex. Heterotrimer consisting of SecY, SecE and SecG subunits. The heterotrimers can form oligomers, although 1 heterotrimer is thought to be able to translocate proteins. Interacts with the ribosome. Interacts with SecDF, and other proteins may be involved. Interacts with SecA.</text>
</comment>
<evidence type="ECO:0000256" key="5">
    <source>
        <dbReference type="ARBA" id="ARBA00022927"/>
    </source>
</evidence>
<name>A0A4R5TWZ5_9MICC</name>
<dbReference type="GO" id="GO:0008320">
    <property type="term" value="F:protein transmembrane transporter activity"/>
    <property type="evidence" value="ECO:0007669"/>
    <property type="project" value="UniProtKB-UniRule"/>
</dbReference>
<keyword evidence="8 9" id="KW-0472">Membrane</keyword>
<evidence type="ECO:0000256" key="7">
    <source>
        <dbReference type="ARBA" id="ARBA00023010"/>
    </source>
</evidence>
<feature type="transmembrane region" description="Helical" evidence="9">
    <location>
        <begin position="54"/>
        <end position="75"/>
    </location>
</feature>
<dbReference type="PANTHER" id="PTHR33910">
    <property type="entry name" value="PROTEIN TRANSLOCASE SUBUNIT SECE"/>
    <property type="match status" value="1"/>
</dbReference>
<dbReference type="Gene3D" id="1.20.5.1030">
    <property type="entry name" value="Preprotein translocase secy subunit"/>
    <property type="match status" value="1"/>
</dbReference>
<keyword evidence="3 9" id="KW-1003">Cell membrane</keyword>
<keyword evidence="2 9" id="KW-0813">Transport</keyword>
<dbReference type="HAMAP" id="MF_00422">
    <property type="entry name" value="SecE"/>
    <property type="match status" value="1"/>
</dbReference>
<keyword evidence="4 9" id="KW-0812">Transmembrane</keyword>
<gene>
    <name evidence="9 11" type="primary">secE</name>
    <name evidence="11" type="ORF">E2F48_10505</name>
</gene>
<evidence type="ECO:0000256" key="10">
    <source>
        <dbReference type="SAM" id="MobiDB-lite"/>
    </source>
</evidence>
<organism evidence="11 12">
    <name type="scientific">Arthrobacter crusticola</name>
    <dbReference type="NCBI Taxonomy" id="2547960"/>
    <lineage>
        <taxon>Bacteria</taxon>
        <taxon>Bacillati</taxon>
        <taxon>Actinomycetota</taxon>
        <taxon>Actinomycetes</taxon>
        <taxon>Micrococcales</taxon>
        <taxon>Micrococcaceae</taxon>
        <taxon>Arthrobacter</taxon>
    </lineage>
</organism>
<dbReference type="GO" id="GO:0005886">
    <property type="term" value="C:plasma membrane"/>
    <property type="evidence" value="ECO:0007669"/>
    <property type="project" value="UniProtKB-SubCell"/>
</dbReference>
<comment type="function">
    <text evidence="9">Essential subunit of the Sec protein translocation channel SecYEG. Clamps together the 2 halves of SecY. May contact the channel plug during translocation.</text>
</comment>
<evidence type="ECO:0000256" key="2">
    <source>
        <dbReference type="ARBA" id="ARBA00022448"/>
    </source>
</evidence>
<dbReference type="Pfam" id="PF00584">
    <property type="entry name" value="SecE"/>
    <property type="match status" value="1"/>
</dbReference>
<evidence type="ECO:0000256" key="3">
    <source>
        <dbReference type="ARBA" id="ARBA00022475"/>
    </source>
</evidence>
<evidence type="ECO:0000256" key="1">
    <source>
        <dbReference type="ARBA" id="ARBA00004370"/>
    </source>
</evidence>
<dbReference type="InterPro" id="IPR005807">
    <property type="entry name" value="SecE_bac"/>
</dbReference>
<comment type="subcellular location">
    <subcellularLocation>
        <location evidence="9">Cell membrane</location>
        <topology evidence="9">Single-pass membrane protein</topology>
    </subcellularLocation>
    <subcellularLocation>
        <location evidence="1">Membrane</location>
    </subcellularLocation>
</comment>
<dbReference type="GO" id="GO:0043952">
    <property type="term" value="P:protein transport by the Sec complex"/>
    <property type="evidence" value="ECO:0007669"/>
    <property type="project" value="UniProtKB-UniRule"/>
</dbReference>
<reference evidence="11 12" key="1">
    <citation type="submission" date="2019-03" db="EMBL/GenBank/DDBJ databases">
        <title>Arthrobacter sp. nov., an bacterium isolated from biocrust in Mu Us Desert.</title>
        <authorList>
            <person name="Lixiong L."/>
        </authorList>
    </citation>
    <scope>NUCLEOTIDE SEQUENCE [LARGE SCALE GENOMIC DNA]</scope>
    <source>
        <strain evidence="11 12">SLN-3</strain>
    </source>
</reference>
<feature type="compositionally biased region" description="Low complexity" evidence="10">
    <location>
        <begin position="10"/>
        <end position="21"/>
    </location>
</feature>
<dbReference type="PANTHER" id="PTHR33910:SF1">
    <property type="entry name" value="PROTEIN TRANSLOCASE SUBUNIT SECE"/>
    <property type="match status" value="1"/>
</dbReference>
<evidence type="ECO:0000256" key="4">
    <source>
        <dbReference type="ARBA" id="ARBA00022692"/>
    </source>
</evidence>
<comment type="caution">
    <text evidence="11">The sequence shown here is derived from an EMBL/GenBank/DDBJ whole genome shotgun (WGS) entry which is preliminary data.</text>
</comment>
<evidence type="ECO:0000313" key="12">
    <source>
        <dbReference type="Proteomes" id="UP000295411"/>
    </source>
</evidence>
<dbReference type="InterPro" id="IPR001901">
    <property type="entry name" value="Translocase_SecE/Sec61-g"/>
</dbReference>
<keyword evidence="12" id="KW-1185">Reference proteome</keyword>
<evidence type="ECO:0000313" key="11">
    <source>
        <dbReference type="EMBL" id="TDK25662.1"/>
    </source>
</evidence>
<dbReference type="OrthoDB" id="9805743at2"/>
<comment type="similarity">
    <text evidence="9">Belongs to the SecE/SEC61-gamma family.</text>
</comment>
<proteinExistence type="inferred from homology"/>
<dbReference type="NCBIfam" id="TIGR00964">
    <property type="entry name" value="secE_bact"/>
    <property type="match status" value="1"/>
</dbReference>
<dbReference type="Proteomes" id="UP000295411">
    <property type="component" value="Unassembled WGS sequence"/>
</dbReference>
<evidence type="ECO:0000256" key="9">
    <source>
        <dbReference type="HAMAP-Rule" id="MF_00422"/>
    </source>
</evidence>
<keyword evidence="5 9" id="KW-0653">Protein transport</keyword>
<protein>
    <recommendedName>
        <fullName evidence="9">Protein translocase subunit SecE</fullName>
    </recommendedName>
</protein>
<dbReference type="GO" id="GO:0065002">
    <property type="term" value="P:intracellular protein transmembrane transport"/>
    <property type="evidence" value="ECO:0007669"/>
    <property type="project" value="UniProtKB-UniRule"/>
</dbReference>
<evidence type="ECO:0000256" key="8">
    <source>
        <dbReference type="ARBA" id="ARBA00023136"/>
    </source>
</evidence>
<accession>A0A4R5TWZ5</accession>
<dbReference type="GO" id="GO:0006605">
    <property type="term" value="P:protein targeting"/>
    <property type="evidence" value="ECO:0007669"/>
    <property type="project" value="UniProtKB-UniRule"/>
</dbReference>
<dbReference type="InterPro" id="IPR038379">
    <property type="entry name" value="SecE_sf"/>
</dbReference>
<dbReference type="EMBL" id="SMTK01000003">
    <property type="protein sequence ID" value="TDK25662.1"/>
    <property type="molecule type" value="Genomic_DNA"/>
</dbReference>
<keyword evidence="7 9" id="KW-0811">Translocation</keyword>
<feature type="region of interest" description="Disordered" evidence="10">
    <location>
        <begin position="1"/>
        <end position="24"/>
    </location>
</feature>
<dbReference type="GO" id="GO:0009306">
    <property type="term" value="P:protein secretion"/>
    <property type="evidence" value="ECO:0007669"/>
    <property type="project" value="UniProtKB-UniRule"/>
</dbReference>
<sequence>MMRLKVTDTAASSSKGSPASKENPKRGFFARITLFVRQVIAELRKVVTPTRQELVRFTITVLAFVVLMILIVTGLDYVFGTGAVWVFGDSES</sequence>
<evidence type="ECO:0000256" key="6">
    <source>
        <dbReference type="ARBA" id="ARBA00022989"/>
    </source>
</evidence>